<proteinExistence type="predicted"/>
<reference evidence="2 3" key="1">
    <citation type="journal article" date="2016" name="Genome Biol. Evol.">
        <title>Gene Family Evolution Reflects Adaptation to Soil Environmental Stressors in the Genome of the Collembolan Orchesella cincta.</title>
        <authorList>
            <person name="Faddeeva-Vakhrusheva A."/>
            <person name="Derks M.F."/>
            <person name="Anvar S.Y."/>
            <person name="Agamennone V."/>
            <person name="Suring W."/>
            <person name="Smit S."/>
            <person name="van Straalen N.M."/>
            <person name="Roelofs D."/>
        </authorList>
    </citation>
    <scope>NUCLEOTIDE SEQUENCE [LARGE SCALE GENOMIC DNA]</scope>
    <source>
        <tissue evidence="2">Mixed pool</tissue>
    </source>
</reference>
<evidence type="ECO:0000313" key="2">
    <source>
        <dbReference type="EMBL" id="ODN03962.1"/>
    </source>
</evidence>
<gene>
    <name evidence="2" type="ORF">Ocin01_02699</name>
</gene>
<feature type="chain" id="PRO_5008905496" evidence="1">
    <location>
        <begin position="30"/>
        <end position="111"/>
    </location>
</feature>
<feature type="signal peptide" evidence="1">
    <location>
        <begin position="1"/>
        <end position="29"/>
    </location>
</feature>
<organism evidence="2 3">
    <name type="scientific">Orchesella cincta</name>
    <name type="common">Springtail</name>
    <name type="synonym">Podura cincta</name>
    <dbReference type="NCBI Taxonomy" id="48709"/>
    <lineage>
        <taxon>Eukaryota</taxon>
        <taxon>Metazoa</taxon>
        <taxon>Ecdysozoa</taxon>
        <taxon>Arthropoda</taxon>
        <taxon>Hexapoda</taxon>
        <taxon>Collembola</taxon>
        <taxon>Entomobryomorpha</taxon>
        <taxon>Entomobryoidea</taxon>
        <taxon>Orchesellidae</taxon>
        <taxon>Orchesellinae</taxon>
        <taxon>Orchesella</taxon>
    </lineage>
</organism>
<dbReference type="EMBL" id="LJIJ01000058">
    <property type="protein sequence ID" value="ODN03962.1"/>
    <property type="molecule type" value="Genomic_DNA"/>
</dbReference>
<protein>
    <submittedName>
        <fullName evidence="2">Uncharacterized protein</fullName>
    </submittedName>
</protein>
<name>A0A1D2NFF5_ORCCI</name>
<evidence type="ECO:0000313" key="3">
    <source>
        <dbReference type="Proteomes" id="UP000094527"/>
    </source>
</evidence>
<evidence type="ECO:0000256" key="1">
    <source>
        <dbReference type="SAM" id="SignalP"/>
    </source>
</evidence>
<keyword evidence="1" id="KW-0732">Signal</keyword>
<comment type="caution">
    <text evidence="2">The sequence shown here is derived from an EMBL/GenBank/DDBJ whole genome shotgun (WGS) entry which is preliminary data.</text>
</comment>
<sequence>MTGIIGDLLAQYLLITCILLDFRWEDAVAATDEPNADTFSTRPCHIPLLPEEEPEGEEEDELLLVLPLPPKLFGFGAPMPLAVLKLDLTMISLGILGSSDGPAVMSSMLSS</sequence>
<accession>A0A1D2NFF5</accession>
<dbReference type="AlphaFoldDB" id="A0A1D2NFF5"/>
<dbReference type="Proteomes" id="UP000094527">
    <property type="component" value="Unassembled WGS sequence"/>
</dbReference>
<keyword evidence="3" id="KW-1185">Reference proteome</keyword>